<evidence type="ECO:0008006" key="3">
    <source>
        <dbReference type="Google" id="ProtNLM"/>
    </source>
</evidence>
<dbReference type="Gene3D" id="3.40.30.10">
    <property type="entry name" value="Glutaredoxin"/>
    <property type="match status" value="1"/>
</dbReference>
<protein>
    <recommendedName>
        <fullName evidence="3">Arsenate reductase</fullName>
    </recommendedName>
</protein>
<proteinExistence type="predicted"/>
<dbReference type="EMBL" id="BBNY01000004">
    <property type="protein sequence ID" value="GAL88696.1"/>
    <property type="molecule type" value="Genomic_DNA"/>
</dbReference>
<dbReference type="Proteomes" id="UP000030184">
    <property type="component" value="Unassembled WGS sequence"/>
</dbReference>
<name>A0A098LNW3_9FLAO</name>
<evidence type="ECO:0000313" key="1">
    <source>
        <dbReference type="EMBL" id="GAL88696.1"/>
    </source>
</evidence>
<dbReference type="AlphaFoldDB" id="A0A098LNW3"/>
<keyword evidence="2" id="KW-1185">Reference proteome</keyword>
<organism evidence="1 2">
    <name type="scientific">Jejuia pallidilutea</name>
    <dbReference type="NCBI Taxonomy" id="504487"/>
    <lineage>
        <taxon>Bacteria</taxon>
        <taxon>Pseudomonadati</taxon>
        <taxon>Bacteroidota</taxon>
        <taxon>Flavobacteriia</taxon>
        <taxon>Flavobacteriales</taxon>
        <taxon>Flavobacteriaceae</taxon>
        <taxon>Jejuia</taxon>
    </lineage>
</organism>
<dbReference type="InterPro" id="IPR036249">
    <property type="entry name" value="Thioredoxin-like_sf"/>
</dbReference>
<sequence length="151" mass="17086">MPMLARDKNQLSYIYSSTSHLGKQVLGYVQGLKKKVEIIDISKEGLSDTIWVELRDNLDVPFDEIFTTQNEDLSDYGDKDSFSKTDWIKIINKRPELLQKPIAVNGDSVMLIAHRSEILKFFDVDSAGLEKTFGHEAPTTSSTTKGEKFVK</sequence>
<reference evidence="2" key="1">
    <citation type="journal article" date="2014" name="Genome Announc.">
        <title>Draft Genome Sequence of Marine Flavobacterium Jejuia pallidilutea Strain 11shimoA1 and Pigmentation Mutants.</title>
        <authorList>
            <person name="Takatani N."/>
            <person name="Nakanishi M."/>
            <person name="Meirelles P."/>
            <person name="Mino S."/>
            <person name="Suda W."/>
            <person name="Oshima K."/>
            <person name="Hattori M."/>
            <person name="Ohkuma M."/>
            <person name="Hosokawa M."/>
            <person name="Miyashita K."/>
            <person name="Thompson F.L."/>
            <person name="Niwa A."/>
            <person name="Sawabe T."/>
            <person name="Sawabe T."/>
        </authorList>
    </citation>
    <scope>NUCLEOTIDE SEQUENCE [LARGE SCALE GENOMIC DNA]</scope>
    <source>
        <strain evidence="2">JCM 19538</strain>
    </source>
</reference>
<evidence type="ECO:0000313" key="2">
    <source>
        <dbReference type="Proteomes" id="UP000030184"/>
    </source>
</evidence>
<accession>A0A098LNW3</accession>
<gene>
    <name evidence="1" type="ORF">JCM19538_1131</name>
</gene>
<comment type="caution">
    <text evidence="1">The sequence shown here is derived from an EMBL/GenBank/DDBJ whole genome shotgun (WGS) entry which is preliminary data.</text>
</comment>
<dbReference type="SUPFAM" id="SSF52833">
    <property type="entry name" value="Thioredoxin-like"/>
    <property type="match status" value="1"/>
</dbReference>